<dbReference type="PANTHER" id="PTHR38445:SF9">
    <property type="entry name" value="HTH-TYPE TRANSCRIPTIONAL REPRESSOR YTRA"/>
    <property type="match status" value="1"/>
</dbReference>
<accession>A0A841UAD9</accession>
<keyword evidence="3" id="KW-0804">Transcription</keyword>
<sequence>MFQINERSLSPIYEQIVQQVKELIAKGALREGDKIPSVREMSALLLVNHNTVAKAYQELERQGVIASQRGKGAFVARTADDPGMEKERLQKLREELRRLVVEAHHLGIGGRRLTEWLNEEIQRYGREEDADRPESL</sequence>
<comment type="caution">
    <text evidence="5">The sequence shown here is derived from an EMBL/GenBank/DDBJ whole genome shotgun (WGS) entry which is preliminary data.</text>
</comment>
<proteinExistence type="predicted"/>
<evidence type="ECO:0000313" key="6">
    <source>
        <dbReference type="Proteomes" id="UP000553776"/>
    </source>
</evidence>
<dbReference type="SMART" id="SM00345">
    <property type="entry name" value="HTH_GNTR"/>
    <property type="match status" value="1"/>
</dbReference>
<dbReference type="Gene3D" id="1.10.10.10">
    <property type="entry name" value="Winged helix-like DNA-binding domain superfamily/Winged helix DNA-binding domain"/>
    <property type="match status" value="1"/>
</dbReference>
<evidence type="ECO:0000256" key="1">
    <source>
        <dbReference type="ARBA" id="ARBA00023015"/>
    </source>
</evidence>
<dbReference type="PROSITE" id="PS50949">
    <property type="entry name" value="HTH_GNTR"/>
    <property type="match status" value="1"/>
</dbReference>
<dbReference type="InterPro" id="IPR000524">
    <property type="entry name" value="Tscrpt_reg_HTH_GntR"/>
</dbReference>
<evidence type="ECO:0000256" key="2">
    <source>
        <dbReference type="ARBA" id="ARBA00023125"/>
    </source>
</evidence>
<evidence type="ECO:0000256" key="3">
    <source>
        <dbReference type="ARBA" id="ARBA00023163"/>
    </source>
</evidence>
<dbReference type="Pfam" id="PF00392">
    <property type="entry name" value="GntR"/>
    <property type="match status" value="1"/>
</dbReference>
<dbReference type="Proteomes" id="UP000553776">
    <property type="component" value="Unassembled WGS sequence"/>
</dbReference>
<dbReference type="EMBL" id="JACJVR010000111">
    <property type="protein sequence ID" value="MBB6695104.1"/>
    <property type="molecule type" value="Genomic_DNA"/>
</dbReference>
<dbReference type="InterPro" id="IPR036390">
    <property type="entry name" value="WH_DNA-bd_sf"/>
</dbReference>
<organism evidence="5 6">
    <name type="scientific">Cohnella xylanilytica</name>
    <dbReference type="NCBI Taxonomy" id="557555"/>
    <lineage>
        <taxon>Bacteria</taxon>
        <taxon>Bacillati</taxon>
        <taxon>Bacillota</taxon>
        <taxon>Bacilli</taxon>
        <taxon>Bacillales</taxon>
        <taxon>Paenibacillaceae</taxon>
        <taxon>Cohnella</taxon>
    </lineage>
</organism>
<dbReference type="GO" id="GO:0003700">
    <property type="term" value="F:DNA-binding transcription factor activity"/>
    <property type="evidence" value="ECO:0007669"/>
    <property type="project" value="InterPro"/>
</dbReference>
<reference evidence="5 6" key="1">
    <citation type="submission" date="2020-08" db="EMBL/GenBank/DDBJ databases">
        <title>Cohnella phylogeny.</title>
        <authorList>
            <person name="Dunlap C."/>
        </authorList>
    </citation>
    <scope>NUCLEOTIDE SEQUENCE [LARGE SCALE GENOMIC DNA]</scope>
    <source>
        <strain evidence="5 6">DSM 25239</strain>
    </source>
</reference>
<keyword evidence="1" id="KW-0805">Transcription regulation</keyword>
<dbReference type="SUPFAM" id="SSF46785">
    <property type="entry name" value="Winged helix' DNA-binding domain"/>
    <property type="match status" value="1"/>
</dbReference>
<keyword evidence="2" id="KW-0238">DNA-binding</keyword>
<dbReference type="CDD" id="cd07377">
    <property type="entry name" value="WHTH_GntR"/>
    <property type="match status" value="1"/>
</dbReference>
<dbReference type="RefSeq" id="WP_185139066.1">
    <property type="nucleotide sequence ID" value="NZ_BORM01000007.1"/>
</dbReference>
<evidence type="ECO:0000313" key="5">
    <source>
        <dbReference type="EMBL" id="MBB6695104.1"/>
    </source>
</evidence>
<name>A0A841UAD9_9BACL</name>
<dbReference type="PANTHER" id="PTHR38445">
    <property type="entry name" value="HTH-TYPE TRANSCRIPTIONAL REPRESSOR YTRA"/>
    <property type="match status" value="1"/>
</dbReference>
<keyword evidence="6" id="KW-1185">Reference proteome</keyword>
<gene>
    <name evidence="5" type="ORF">H7B90_27285</name>
</gene>
<feature type="domain" description="HTH gntR-type" evidence="4">
    <location>
        <begin position="10"/>
        <end position="78"/>
    </location>
</feature>
<protein>
    <submittedName>
        <fullName evidence="5">GntR family transcriptional regulator</fullName>
    </submittedName>
</protein>
<dbReference type="GO" id="GO:0003677">
    <property type="term" value="F:DNA binding"/>
    <property type="evidence" value="ECO:0007669"/>
    <property type="project" value="UniProtKB-KW"/>
</dbReference>
<dbReference type="AlphaFoldDB" id="A0A841UAD9"/>
<evidence type="ECO:0000259" key="4">
    <source>
        <dbReference type="PROSITE" id="PS50949"/>
    </source>
</evidence>
<dbReference type="InterPro" id="IPR036388">
    <property type="entry name" value="WH-like_DNA-bd_sf"/>
</dbReference>